<proteinExistence type="predicted"/>
<protein>
    <submittedName>
        <fullName evidence="2">Uncharacterized protein</fullName>
    </submittedName>
</protein>
<evidence type="ECO:0000313" key="2">
    <source>
        <dbReference type="EMBL" id="KAG2540845.1"/>
    </source>
</evidence>
<evidence type="ECO:0000256" key="1">
    <source>
        <dbReference type="SAM" id="MobiDB-lite"/>
    </source>
</evidence>
<organism evidence="2 3">
    <name type="scientific">Panicum virgatum</name>
    <name type="common">Blackwell switchgrass</name>
    <dbReference type="NCBI Taxonomy" id="38727"/>
    <lineage>
        <taxon>Eukaryota</taxon>
        <taxon>Viridiplantae</taxon>
        <taxon>Streptophyta</taxon>
        <taxon>Embryophyta</taxon>
        <taxon>Tracheophyta</taxon>
        <taxon>Spermatophyta</taxon>
        <taxon>Magnoliopsida</taxon>
        <taxon>Liliopsida</taxon>
        <taxon>Poales</taxon>
        <taxon>Poaceae</taxon>
        <taxon>PACMAD clade</taxon>
        <taxon>Panicoideae</taxon>
        <taxon>Panicodae</taxon>
        <taxon>Paniceae</taxon>
        <taxon>Panicinae</taxon>
        <taxon>Panicum</taxon>
        <taxon>Panicum sect. Hiantes</taxon>
    </lineage>
</organism>
<gene>
    <name evidence="2" type="ORF">PVAP13_9NG585100</name>
</gene>
<accession>A0A8T0MV05</accession>
<feature type="region of interest" description="Disordered" evidence="1">
    <location>
        <begin position="251"/>
        <end position="291"/>
    </location>
</feature>
<dbReference type="EMBL" id="CM029054">
    <property type="protein sequence ID" value="KAG2540845.1"/>
    <property type="molecule type" value="Genomic_DNA"/>
</dbReference>
<dbReference type="Proteomes" id="UP000823388">
    <property type="component" value="Chromosome 9N"/>
</dbReference>
<comment type="caution">
    <text evidence="2">The sequence shown here is derived from an EMBL/GenBank/DDBJ whole genome shotgun (WGS) entry which is preliminary data.</text>
</comment>
<evidence type="ECO:0000313" key="3">
    <source>
        <dbReference type="Proteomes" id="UP000823388"/>
    </source>
</evidence>
<sequence length="291" mass="32918">MELSLVATHIGRLLARPKLKDIYLVLANICTEKSLPSRIYEDPPDYILQFETANDQEIVYHQSAIITPTYRLGLSKWTPYYKNHSKPWNLKVKMIITGIPERSVGPDVLNPLLGAYCDVRGFKYDTCTSTCRITAYTSEIEAVPTTGVRIAIEPQENQNSTPQIVSVDISTAEFIDPPPMTAADYISYGYHPSLVDTALQTGLDIDVLEELHRQQERRMKRMEYIRSQQTAAVETRAWWTMTTTNEQLSIHAHRRVHPKASTEQGASIRTPTARNFGIESQHAGRGVEEQA</sequence>
<reference evidence="2" key="1">
    <citation type="submission" date="2020-05" db="EMBL/GenBank/DDBJ databases">
        <title>WGS assembly of Panicum virgatum.</title>
        <authorList>
            <person name="Lovell J.T."/>
            <person name="Jenkins J."/>
            <person name="Shu S."/>
            <person name="Juenger T.E."/>
            <person name="Schmutz J."/>
        </authorList>
    </citation>
    <scope>NUCLEOTIDE SEQUENCE</scope>
    <source>
        <strain evidence="2">AP13</strain>
    </source>
</reference>
<feature type="compositionally biased region" description="Polar residues" evidence="1">
    <location>
        <begin position="261"/>
        <end position="273"/>
    </location>
</feature>
<dbReference type="AlphaFoldDB" id="A0A8T0MV05"/>
<name>A0A8T0MV05_PANVG</name>
<keyword evidence="3" id="KW-1185">Reference proteome</keyword>